<comment type="caution">
    <text evidence="2">The sequence shown here is derived from an EMBL/GenBank/DDBJ whole genome shotgun (WGS) entry which is preliminary data.</text>
</comment>
<reference evidence="2 3" key="1">
    <citation type="journal article" date="2019" name="Sci. Rep.">
        <title>Colletotrichum shisoi sp. nov., an anthracnose pathogen of Perilla frutescens in Japan: molecular phylogenetic, morphological and genomic evidence.</title>
        <authorList>
            <person name="Gan P."/>
            <person name="Tsushima A."/>
            <person name="Hiroyama R."/>
            <person name="Narusaka M."/>
            <person name="Takano Y."/>
            <person name="Narusaka Y."/>
            <person name="Kawaradani M."/>
            <person name="Damm U."/>
            <person name="Shirasu K."/>
        </authorList>
    </citation>
    <scope>NUCLEOTIDE SEQUENCE [LARGE SCALE GENOMIC DNA]</scope>
    <source>
        <strain evidence="2 3">PG-2018a</strain>
    </source>
</reference>
<proteinExistence type="predicted"/>
<sequence length="143" mass="14791">MKVPFFKYILIVVGVIIYATAALAIPELDVDTQDLQERSDSTKGADIENPIGIDHKLKPRAKIGGATQPFRVPVAQIKQNGGRPPIDISGLGPAVPAGDNRAFRLAGLGGGADFGAAARAGGNNGRGNGRGNGRRKRRPGAAA</sequence>
<feature type="compositionally biased region" description="Gly residues" evidence="1">
    <location>
        <begin position="122"/>
        <end position="131"/>
    </location>
</feature>
<evidence type="ECO:0000256" key="1">
    <source>
        <dbReference type="SAM" id="MobiDB-lite"/>
    </source>
</evidence>
<name>A0A5Q4BAP8_9PEZI</name>
<feature type="non-terminal residue" evidence="2">
    <location>
        <position position="143"/>
    </location>
</feature>
<dbReference type="AlphaFoldDB" id="A0A5Q4BAP8"/>
<dbReference type="EMBL" id="PUHP01003087">
    <property type="protein sequence ID" value="TQN64000.1"/>
    <property type="molecule type" value="Genomic_DNA"/>
</dbReference>
<feature type="region of interest" description="Disordered" evidence="1">
    <location>
        <begin position="115"/>
        <end position="143"/>
    </location>
</feature>
<accession>A0A5Q4BAP8</accession>
<evidence type="ECO:0000313" key="3">
    <source>
        <dbReference type="Proteomes" id="UP000326340"/>
    </source>
</evidence>
<feature type="compositionally biased region" description="Basic residues" evidence="1">
    <location>
        <begin position="132"/>
        <end position="143"/>
    </location>
</feature>
<evidence type="ECO:0000313" key="2">
    <source>
        <dbReference type="EMBL" id="TQN64000.1"/>
    </source>
</evidence>
<dbReference type="OrthoDB" id="4849507at2759"/>
<protein>
    <submittedName>
        <fullName evidence="2">Uncharacterized protein</fullName>
    </submittedName>
</protein>
<keyword evidence="3" id="KW-1185">Reference proteome</keyword>
<organism evidence="2 3">
    <name type="scientific">Colletotrichum shisoi</name>
    <dbReference type="NCBI Taxonomy" id="2078593"/>
    <lineage>
        <taxon>Eukaryota</taxon>
        <taxon>Fungi</taxon>
        <taxon>Dikarya</taxon>
        <taxon>Ascomycota</taxon>
        <taxon>Pezizomycotina</taxon>
        <taxon>Sordariomycetes</taxon>
        <taxon>Hypocreomycetidae</taxon>
        <taxon>Glomerellales</taxon>
        <taxon>Glomerellaceae</taxon>
        <taxon>Colletotrichum</taxon>
        <taxon>Colletotrichum destructivum species complex</taxon>
    </lineage>
</organism>
<gene>
    <name evidence="2" type="ORF">CSHISOI_11424</name>
</gene>
<dbReference type="Proteomes" id="UP000326340">
    <property type="component" value="Unassembled WGS sequence"/>
</dbReference>